<organism evidence="1">
    <name type="scientific">Oryza barthii</name>
    <dbReference type="NCBI Taxonomy" id="65489"/>
    <lineage>
        <taxon>Eukaryota</taxon>
        <taxon>Viridiplantae</taxon>
        <taxon>Streptophyta</taxon>
        <taxon>Embryophyta</taxon>
        <taxon>Tracheophyta</taxon>
        <taxon>Spermatophyta</taxon>
        <taxon>Magnoliopsida</taxon>
        <taxon>Liliopsida</taxon>
        <taxon>Poales</taxon>
        <taxon>Poaceae</taxon>
        <taxon>BOP clade</taxon>
        <taxon>Oryzoideae</taxon>
        <taxon>Oryzeae</taxon>
        <taxon>Oryzinae</taxon>
        <taxon>Oryza</taxon>
    </lineage>
</organism>
<evidence type="ECO:0000313" key="1">
    <source>
        <dbReference type="EnsemblPlants" id="OBART04G01650.1"/>
    </source>
</evidence>
<keyword evidence="2" id="KW-1185">Reference proteome</keyword>
<reference evidence="1" key="2">
    <citation type="submission" date="2015-03" db="UniProtKB">
        <authorList>
            <consortium name="EnsemblPlants"/>
        </authorList>
    </citation>
    <scope>IDENTIFICATION</scope>
</reference>
<proteinExistence type="predicted"/>
<protein>
    <submittedName>
        <fullName evidence="1">Uncharacterized protein</fullName>
    </submittedName>
</protein>
<name>A0A0D3FS97_9ORYZ</name>
<dbReference type="Proteomes" id="UP000026960">
    <property type="component" value="Chromosome 4"/>
</dbReference>
<dbReference type="PaxDb" id="65489-OBART04G01650.1"/>
<sequence length="181" mass="20652">MSSFSGSGDSKDCLEWEMRCDKIFNSHNFRRMSSNSNKWDSDGCVGSKSVYFKPTTPSRDRKTVHVDHNAALEGRSNHYSSSCVKHLPKPLHDSSIKRRTSFEKKKKELPQINLKPRMALFQGREDNVGKKKLICFVGVLPVVVHQSMEHGQTSRTVEQNPVKSKPWRLSIFVSVNLFLLS</sequence>
<evidence type="ECO:0000313" key="2">
    <source>
        <dbReference type="Proteomes" id="UP000026960"/>
    </source>
</evidence>
<accession>A0A0D3FS97</accession>
<dbReference type="EnsemblPlants" id="OBART04G01650.1">
    <property type="protein sequence ID" value="OBART04G01650.1"/>
    <property type="gene ID" value="OBART04G01650"/>
</dbReference>
<dbReference type="AlphaFoldDB" id="A0A0D3FS97"/>
<reference evidence="1" key="1">
    <citation type="journal article" date="2009" name="Rice">
        <title>De Novo Next Generation Sequencing of Plant Genomes.</title>
        <authorList>
            <person name="Rounsley S."/>
            <person name="Marri P.R."/>
            <person name="Yu Y."/>
            <person name="He R."/>
            <person name="Sisneros N."/>
            <person name="Goicoechea J.L."/>
            <person name="Lee S.J."/>
            <person name="Angelova A."/>
            <person name="Kudrna D."/>
            <person name="Luo M."/>
            <person name="Affourtit J."/>
            <person name="Desany B."/>
            <person name="Knight J."/>
            <person name="Niazi F."/>
            <person name="Egholm M."/>
            <person name="Wing R.A."/>
        </authorList>
    </citation>
    <scope>NUCLEOTIDE SEQUENCE [LARGE SCALE GENOMIC DNA]</scope>
    <source>
        <strain evidence="1">cv. IRGC 105608</strain>
    </source>
</reference>
<dbReference type="Gramene" id="OBART04G01650.1">
    <property type="protein sequence ID" value="OBART04G01650.1"/>
    <property type="gene ID" value="OBART04G01650"/>
</dbReference>
<dbReference type="HOGENOM" id="CLU_1491225_0_0_1"/>